<evidence type="ECO:0000313" key="1">
    <source>
        <dbReference type="EMBL" id="RRK30149.1"/>
    </source>
</evidence>
<dbReference type="Gene3D" id="3.30.450.150">
    <property type="entry name" value="Haem-degrading domain"/>
    <property type="match status" value="1"/>
</dbReference>
<evidence type="ECO:0000313" key="2">
    <source>
        <dbReference type="Proteomes" id="UP000274920"/>
    </source>
</evidence>
<gene>
    <name evidence="1" type="ORF">EBB54_01220</name>
</gene>
<reference evidence="1" key="1">
    <citation type="submission" date="2018-10" db="EMBL/GenBank/DDBJ databases">
        <title>Schaedlerella arabinophila gen. nov. sp. nov., isolated from the mouse intestinal tract and comparative analysis with the genome of the closely related altered Schaedler flora strain ASF502.</title>
        <authorList>
            <person name="Miyake S."/>
            <person name="Soh M."/>
            <person name="Seedorf H."/>
        </authorList>
    </citation>
    <scope>NUCLEOTIDE SEQUENCE [LARGE SCALE GENOMIC DNA]</scope>
    <source>
        <strain evidence="1">DSM 106076</strain>
    </source>
</reference>
<comment type="caution">
    <text evidence="1">The sequence shown here is derived from an EMBL/GenBank/DDBJ whole genome shotgun (WGS) entry which is preliminary data.</text>
</comment>
<dbReference type="EMBL" id="RHJS01000002">
    <property type="protein sequence ID" value="RRK30149.1"/>
    <property type="molecule type" value="Genomic_DNA"/>
</dbReference>
<dbReference type="SUPFAM" id="SSF143744">
    <property type="entry name" value="GlcG-like"/>
    <property type="match status" value="1"/>
</dbReference>
<protein>
    <submittedName>
        <fullName evidence="1">Heme-binding protein</fullName>
    </submittedName>
</protein>
<proteinExistence type="predicted"/>
<accession>A0A3R8JK27</accession>
<dbReference type="PANTHER" id="PTHR34309">
    <property type="entry name" value="SLR1406 PROTEIN"/>
    <property type="match status" value="1"/>
</dbReference>
<dbReference type="InterPro" id="IPR005624">
    <property type="entry name" value="PduO/GlcC-like"/>
</dbReference>
<dbReference type="PANTHER" id="PTHR34309:SF1">
    <property type="entry name" value="PROTEIN GLCG"/>
    <property type="match status" value="1"/>
</dbReference>
<organism evidence="1 2">
    <name type="scientific">Schaedlerella arabinosiphila</name>
    <dbReference type="NCBI Taxonomy" id="2044587"/>
    <lineage>
        <taxon>Bacteria</taxon>
        <taxon>Bacillati</taxon>
        <taxon>Bacillota</taxon>
        <taxon>Clostridia</taxon>
        <taxon>Lachnospirales</taxon>
        <taxon>Lachnospiraceae</taxon>
        <taxon>Schaedlerella</taxon>
    </lineage>
</organism>
<sequence>MNEQEISGLVKAVLESMKDTGSEHAPGHVCKCKQHKMTLDKANALIEKVKAKASEMGVRAVVAVADQAGRPVAVQSMDGAYIASFDIAVNKSFTSASLKMSTEALSRLSQPGQSLYGIQFTNGGKIVIFGGGEVLEAEGKMIGALGVSGGSAEQDTELAAYGREVFKEVISCL</sequence>
<dbReference type="RefSeq" id="WP_125126020.1">
    <property type="nucleotide sequence ID" value="NZ_RHJS01000002.1"/>
</dbReference>
<keyword evidence="2" id="KW-1185">Reference proteome</keyword>
<dbReference type="Proteomes" id="UP000274920">
    <property type="component" value="Unassembled WGS sequence"/>
</dbReference>
<name>A0A3R8JK27_9FIRM</name>
<dbReference type="Pfam" id="PF03928">
    <property type="entry name" value="HbpS-like"/>
    <property type="match status" value="1"/>
</dbReference>
<dbReference type="InterPro" id="IPR038084">
    <property type="entry name" value="PduO/GlcC-like_sf"/>
</dbReference>
<dbReference type="AlphaFoldDB" id="A0A3R8JK27"/>
<dbReference type="InterPro" id="IPR052517">
    <property type="entry name" value="GlcG_carb_metab_protein"/>
</dbReference>